<dbReference type="GO" id="GO:0003934">
    <property type="term" value="F:GTP cyclohydrolase I activity"/>
    <property type="evidence" value="ECO:0007669"/>
    <property type="project" value="UniProtKB-EC"/>
</dbReference>
<dbReference type="PANTHER" id="PTHR36445">
    <property type="entry name" value="GTP CYCLOHYDROLASE MPTA"/>
    <property type="match status" value="1"/>
</dbReference>
<dbReference type="Proteomes" id="UP001202922">
    <property type="component" value="Unassembled WGS sequence"/>
</dbReference>
<reference evidence="2 3" key="1">
    <citation type="submission" date="2022-03" db="EMBL/GenBank/DDBJ databases">
        <title>Sinomonas sp. isolated from a soil.</title>
        <authorList>
            <person name="Han J."/>
            <person name="Kim D.-U."/>
        </authorList>
    </citation>
    <scope>NUCLEOTIDE SEQUENCE [LARGE SCALE GENOMIC DNA]</scope>
    <source>
        <strain evidence="2 3">5-5</strain>
    </source>
</reference>
<dbReference type="PANTHER" id="PTHR36445:SF1">
    <property type="entry name" value="GTP CYCLOHYDROLASE MPTA"/>
    <property type="match status" value="1"/>
</dbReference>
<dbReference type="NCBIfam" id="NF010200">
    <property type="entry name" value="PRK13674.1-1"/>
    <property type="match status" value="1"/>
</dbReference>
<proteinExistence type="predicted"/>
<evidence type="ECO:0000313" key="2">
    <source>
        <dbReference type="EMBL" id="MCH6470676.1"/>
    </source>
</evidence>
<dbReference type="Pfam" id="PF02649">
    <property type="entry name" value="GCHY-1"/>
    <property type="match status" value="1"/>
</dbReference>
<keyword evidence="1 2" id="KW-0378">Hydrolase</keyword>
<dbReference type="Gene3D" id="3.10.270.10">
    <property type="entry name" value="Urate Oxidase"/>
    <property type="match status" value="1"/>
</dbReference>
<dbReference type="InterPro" id="IPR003801">
    <property type="entry name" value="GTP_cyclohydrolase_FolE2/MptA"/>
</dbReference>
<evidence type="ECO:0000256" key="1">
    <source>
        <dbReference type="ARBA" id="ARBA00022801"/>
    </source>
</evidence>
<evidence type="ECO:0000313" key="3">
    <source>
        <dbReference type="Proteomes" id="UP001202922"/>
    </source>
</evidence>
<organism evidence="2 3">
    <name type="scientific">Sinomonas terrae</name>
    <dbReference type="NCBI Taxonomy" id="2908838"/>
    <lineage>
        <taxon>Bacteria</taxon>
        <taxon>Bacillati</taxon>
        <taxon>Actinomycetota</taxon>
        <taxon>Actinomycetes</taxon>
        <taxon>Micrococcales</taxon>
        <taxon>Micrococcaceae</taxon>
        <taxon>Sinomonas</taxon>
    </lineage>
</organism>
<protein>
    <submittedName>
        <fullName evidence="2">GTP cyclohydrolase FolE2</fullName>
        <ecNumber evidence="2">3.5.4.16</ecNumber>
    </submittedName>
</protein>
<dbReference type="EMBL" id="JAKZBV010000001">
    <property type="protein sequence ID" value="MCH6470676.1"/>
    <property type="molecule type" value="Genomic_DNA"/>
</dbReference>
<sequence length="271" mass="29955">MRLPDIQDELDNRGVELAEVGVTNVRYPTEFSDGVLAQSMIGSFDVLVRLPADRRGTHMSRMVQLIHEHMGRIDPREFELVMKHVVTRMEVEVAQVSVALPIATRVMSPATGLEGFQVCDASFHALLDTDRFSLQTRVKAEVTSLCPCSKAISDYGAHNQRSEVVISITGSGIDPYPMSVTDIVDLIRSAGSCPVYPIVKRPDERLITMQAFDRPAFAEDIVRELTLDLRSKNLEHSVRVRNLESIHSHDAVACLDWSPNSSAGVGIGEDS</sequence>
<gene>
    <name evidence="2" type="primary">folE2</name>
    <name evidence="2" type="ORF">L0M17_11930</name>
</gene>
<name>A0ABS9U1V8_9MICC</name>
<dbReference type="EC" id="3.5.4.16" evidence="2"/>
<keyword evidence="3" id="KW-1185">Reference proteome</keyword>
<dbReference type="RefSeq" id="WP_241054179.1">
    <property type="nucleotide sequence ID" value="NZ_JAKZBV010000001.1"/>
</dbReference>
<comment type="caution">
    <text evidence="2">The sequence shown here is derived from an EMBL/GenBank/DDBJ whole genome shotgun (WGS) entry which is preliminary data.</text>
</comment>
<accession>A0ABS9U1V8</accession>